<evidence type="ECO:0000259" key="1">
    <source>
        <dbReference type="Pfam" id="PF04480"/>
    </source>
</evidence>
<evidence type="ECO:0000313" key="2">
    <source>
        <dbReference type="EMBL" id="GAH97937.1"/>
    </source>
</evidence>
<dbReference type="InterPro" id="IPR011335">
    <property type="entry name" value="Restrct_endonuc-II-like"/>
</dbReference>
<gene>
    <name evidence="2" type="ORF">S06H3_04500</name>
</gene>
<dbReference type="EMBL" id="BARV01001586">
    <property type="protein sequence ID" value="GAH97937.1"/>
    <property type="molecule type" value="Genomic_DNA"/>
</dbReference>
<name>X1JV16_9ZZZZ</name>
<sequence>MENGKCPDLANILPLAPLGIRAYLRSGKIMGKGYGSLSWYKKHFPFISNSEKVSHFIKEKRNIDLKNENNINRDHNNNIQLRENGWEVLRIWEHNINKNVGKAIEKIINF</sequence>
<reference evidence="2" key="1">
    <citation type="journal article" date="2014" name="Front. Microbiol.">
        <title>High frequency of phylogenetically diverse reductive dehalogenase-homologous genes in deep subseafloor sedimentary metagenomes.</title>
        <authorList>
            <person name="Kawai M."/>
            <person name="Futagami T."/>
            <person name="Toyoda A."/>
            <person name="Takaki Y."/>
            <person name="Nishi S."/>
            <person name="Hori S."/>
            <person name="Arai W."/>
            <person name="Tsubouchi T."/>
            <person name="Morono Y."/>
            <person name="Uchiyama I."/>
            <person name="Ito T."/>
            <person name="Fujiyama A."/>
            <person name="Inagaki F."/>
            <person name="Takami H."/>
        </authorList>
    </citation>
    <scope>NUCLEOTIDE SEQUENCE</scope>
    <source>
        <strain evidence="2">Expedition CK06-06</strain>
    </source>
</reference>
<feature type="domain" description="DUF559" evidence="1">
    <location>
        <begin position="69"/>
        <end position="109"/>
    </location>
</feature>
<dbReference type="Pfam" id="PF04480">
    <property type="entry name" value="DUF559"/>
    <property type="match status" value="1"/>
</dbReference>
<dbReference type="AlphaFoldDB" id="X1JV16"/>
<dbReference type="Gene3D" id="3.40.960.10">
    <property type="entry name" value="VSR Endonuclease"/>
    <property type="match status" value="1"/>
</dbReference>
<protein>
    <recommendedName>
        <fullName evidence="1">DUF559 domain-containing protein</fullName>
    </recommendedName>
</protein>
<accession>X1JV16</accession>
<dbReference type="SUPFAM" id="SSF52980">
    <property type="entry name" value="Restriction endonuclease-like"/>
    <property type="match status" value="1"/>
</dbReference>
<comment type="caution">
    <text evidence="2">The sequence shown here is derived from an EMBL/GenBank/DDBJ whole genome shotgun (WGS) entry which is preliminary data.</text>
</comment>
<proteinExistence type="predicted"/>
<dbReference type="InterPro" id="IPR007569">
    <property type="entry name" value="DUF559"/>
</dbReference>
<organism evidence="2">
    <name type="scientific">marine sediment metagenome</name>
    <dbReference type="NCBI Taxonomy" id="412755"/>
    <lineage>
        <taxon>unclassified sequences</taxon>
        <taxon>metagenomes</taxon>
        <taxon>ecological metagenomes</taxon>
    </lineage>
</organism>